<organism evidence="1 2">
    <name type="scientific">Golovinomyces cichoracearum</name>
    <dbReference type="NCBI Taxonomy" id="62708"/>
    <lineage>
        <taxon>Eukaryota</taxon>
        <taxon>Fungi</taxon>
        <taxon>Dikarya</taxon>
        <taxon>Ascomycota</taxon>
        <taxon>Pezizomycotina</taxon>
        <taxon>Leotiomycetes</taxon>
        <taxon>Erysiphales</taxon>
        <taxon>Erysiphaceae</taxon>
        <taxon>Golovinomyces</taxon>
    </lineage>
</organism>
<reference evidence="1 2" key="1">
    <citation type="journal article" date="2018" name="BMC Genomics">
        <title>Comparative genome analyses reveal sequence features reflecting distinct modes of host-adaptation between dicot and monocot powdery mildew.</title>
        <authorList>
            <person name="Wu Y."/>
            <person name="Ma X."/>
            <person name="Pan Z."/>
            <person name="Kale S.D."/>
            <person name="Song Y."/>
            <person name="King H."/>
            <person name="Zhang Q."/>
            <person name="Presley C."/>
            <person name="Deng X."/>
            <person name="Wei C.I."/>
            <person name="Xiao S."/>
        </authorList>
    </citation>
    <scope>NUCLEOTIDE SEQUENCE [LARGE SCALE GENOMIC DNA]</scope>
    <source>
        <strain evidence="1">UMSG3</strain>
    </source>
</reference>
<dbReference type="AlphaFoldDB" id="A0A420HP43"/>
<evidence type="ECO:0000313" key="2">
    <source>
        <dbReference type="Proteomes" id="UP000283383"/>
    </source>
</evidence>
<accession>A0A420HP43</accession>
<sequence>MRRTEGRQEELNQNALNLHDEGKCETLRTRYA</sequence>
<evidence type="ECO:0000313" key="1">
    <source>
        <dbReference type="EMBL" id="RKF59139.1"/>
    </source>
</evidence>
<gene>
    <name evidence="1" type="ORF">GcM3_177013</name>
</gene>
<dbReference type="EMBL" id="MCBQ01017722">
    <property type="protein sequence ID" value="RKF59139.1"/>
    <property type="molecule type" value="Genomic_DNA"/>
</dbReference>
<comment type="caution">
    <text evidence="1">The sequence shown here is derived from an EMBL/GenBank/DDBJ whole genome shotgun (WGS) entry which is preliminary data.</text>
</comment>
<name>A0A420HP43_9PEZI</name>
<dbReference type="Proteomes" id="UP000283383">
    <property type="component" value="Unassembled WGS sequence"/>
</dbReference>
<proteinExistence type="predicted"/>
<protein>
    <submittedName>
        <fullName evidence="1">Uncharacterized protein</fullName>
    </submittedName>
</protein>
<keyword evidence="2" id="KW-1185">Reference proteome</keyword>